<dbReference type="GO" id="GO:0005886">
    <property type="term" value="C:plasma membrane"/>
    <property type="evidence" value="ECO:0007669"/>
    <property type="project" value="TreeGrafter"/>
</dbReference>
<comment type="subcellular location">
    <subcellularLocation>
        <location evidence="1">Membrane</location>
        <topology evidence="1">Single-pass type IV membrane protein</topology>
    </subcellularLocation>
</comment>
<evidence type="ECO:0000256" key="4">
    <source>
        <dbReference type="ARBA" id="ARBA00022989"/>
    </source>
</evidence>
<dbReference type="PANTHER" id="PTHR10809:SF6">
    <property type="entry name" value="AT11025P-RELATED"/>
    <property type="match status" value="1"/>
</dbReference>
<dbReference type="SUPFAM" id="SSF49354">
    <property type="entry name" value="PapD-like"/>
    <property type="match status" value="1"/>
</dbReference>
<dbReference type="Gene3D" id="2.60.40.10">
    <property type="entry name" value="Immunoglobulins"/>
    <property type="match status" value="1"/>
</dbReference>
<dbReference type="GO" id="GO:0090158">
    <property type="term" value="P:endoplasmic reticulum membrane organization"/>
    <property type="evidence" value="ECO:0007669"/>
    <property type="project" value="TreeGrafter"/>
</dbReference>
<dbReference type="Pfam" id="PF00635">
    <property type="entry name" value="Motile_Sperm"/>
    <property type="match status" value="1"/>
</dbReference>
<reference evidence="7" key="2">
    <citation type="submission" date="2021-12" db="EMBL/GenBank/DDBJ databases">
        <title>Resequencing data analysis of finger millet.</title>
        <authorList>
            <person name="Hatakeyama M."/>
            <person name="Aluri S."/>
            <person name="Balachadran M.T."/>
            <person name="Sivarajan S.R."/>
            <person name="Poveda L."/>
            <person name="Shimizu-Inatsugi R."/>
            <person name="Schlapbach R."/>
            <person name="Sreeman S.M."/>
            <person name="Shimizu K.K."/>
        </authorList>
    </citation>
    <scope>NUCLEOTIDE SEQUENCE</scope>
</reference>
<reference evidence="7" key="1">
    <citation type="journal article" date="2018" name="DNA Res.">
        <title>Multiple hybrid de novo genome assembly of finger millet, an orphan allotetraploid crop.</title>
        <authorList>
            <person name="Hatakeyama M."/>
            <person name="Aluri S."/>
            <person name="Balachadran M.T."/>
            <person name="Sivarajan S.R."/>
            <person name="Patrignani A."/>
            <person name="Gruter S."/>
            <person name="Poveda L."/>
            <person name="Shimizu-Inatsugi R."/>
            <person name="Baeten J."/>
            <person name="Francoijs K.J."/>
            <person name="Nataraja K.N."/>
            <person name="Reddy Y.A.N."/>
            <person name="Phadnis S."/>
            <person name="Ravikumar R.L."/>
            <person name="Schlapbach R."/>
            <person name="Sreeman S.M."/>
            <person name="Shimizu K.K."/>
        </authorList>
    </citation>
    <scope>NUCLEOTIDE SEQUENCE</scope>
</reference>
<keyword evidence="8" id="KW-1185">Reference proteome</keyword>
<dbReference type="InterPro" id="IPR016763">
    <property type="entry name" value="VAP"/>
</dbReference>
<dbReference type="GO" id="GO:0005789">
    <property type="term" value="C:endoplasmic reticulum membrane"/>
    <property type="evidence" value="ECO:0007669"/>
    <property type="project" value="InterPro"/>
</dbReference>
<dbReference type="PANTHER" id="PTHR10809">
    <property type="entry name" value="VESICLE-ASSOCIATED MEMBRANE PROTEIN-ASSOCIATED PROTEIN"/>
    <property type="match status" value="1"/>
</dbReference>
<keyword evidence="3" id="KW-0812">Transmembrane</keyword>
<keyword evidence="4" id="KW-1133">Transmembrane helix</keyword>
<dbReference type="AlphaFoldDB" id="A0AAV5DU95"/>
<name>A0AAV5DU95_ELECO</name>
<proteinExistence type="inferred from homology"/>
<evidence type="ECO:0000256" key="1">
    <source>
        <dbReference type="ARBA" id="ARBA00004211"/>
    </source>
</evidence>
<dbReference type="GO" id="GO:0061817">
    <property type="term" value="P:endoplasmic reticulum-plasma membrane tethering"/>
    <property type="evidence" value="ECO:0007669"/>
    <property type="project" value="TreeGrafter"/>
</dbReference>
<evidence type="ECO:0000313" key="7">
    <source>
        <dbReference type="EMBL" id="GJN13834.1"/>
    </source>
</evidence>
<keyword evidence="5" id="KW-0472">Membrane</keyword>
<comment type="similarity">
    <text evidence="2">Belongs to the VAMP-associated protein (VAP) (TC 9.B.17) family.</text>
</comment>
<dbReference type="EMBL" id="BQKI01000071">
    <property type="protein sequence ID" value="GJN13834.1"/>
    <property type="molecule type" value="Genomic_DNA"/>
</dbReference>
<dbReference type="Proteomes" id="UP001054889">
    <property type="component" value="Unassembled WGS sequence"/>
</dbReference>
<dbReference type="InterPro" id="IPR013783">
    <property type="entry name" value="Ig-like_fold"/>
</dbReference>
<protein>
    <recommendedName>
        <fullName evidence="6">MSP domain-containing protein</fullName>
    </recommendedName>
</protein>
<dbReference type="InterPro" id="IPR000535">
    <property type="entry name" value="MSP_dom"/>
</dbReference>
<dbReference type="PROSITE" id="PS50202">
    <property type="entry name" value="MSP"/>
    <property type="match status" value="1"/>
</dbReference>
<evidence type="ECO:0000256" key="2">
    <source>
        <dbReference type="ARBA" id="ARBA00008932"/>
    </source>
</evidence>
<accession>A0AAV5DU95</accession>
<dbReference type="InterPro" id="IPR008962">
    <property type="entry name" value="PapD-like_sf"/>
</dbReference>
<comment type="caution">
    <text evidence="7">The sequence shown here is derived from an EMBL/GenBank/DDBJ whole genome shotgun (WGS) entry which is preliminary data.</text>
</comment>
<evidence type="ECO:0000256" key="5">
    <source>
        <dbReference type="ARBA" id="ARBA00023136"/>
    </source>
</evidence>
<evidence type="ECO:0000313" key="8">
    <source>
        <dbReference type="Proteomes" id="UP001054889"/>
    </source>
</evidence>
<gene>
    <name evidence="7" type="primary">gb00582</name>
    <name evidence="7" type="ORF">PR202_gb00582</name>
</gene>
<feature type="domain" description="MSP" evidence="6">
    <location>
        <begin position="1"/>
        <end position="121"/>
    </location>
</feature>
<sequence length="188" mass="20923">MLGIEPLELHFTFETNKIISCKLQLTNETDDCFAFRIEAMNPLQYCIEPIKGVVPPGSKCSVTIMTQTRVHAPEHKHFKDEFTLQSTRVDGCLTAMSITKDVFSEKTERVVDKVNLTVVFDTTPIPEEPKQLSVLPEILQDEVGQGTGKASDDLGLCAPKVGTSSQVIMFFLIKNYEHKGEAPADILH</sequence>
<evidence type="ECO:0000256" key="3">
    <source>
        <dbReference type="ARBA" id="ARBA00022692"/>
    </source>
</evidence>
<organism evidence="7 8">
    <name type="scientific">Eleusine coracana subsp. coracana</name>
    <dbReference type="NCBI Taxonomy" id="191504"/>
    <lineage>
        <taxon>Eukaryota</taxon>
        <taxon>Viridiplantae</taxon>
        <taxon>Streptophyta</taxon>
        <taxon>Embryophyta</taxon>
        <taxon>Tracheophyta</taxon>
        <taxon>Spermatophyta</taxon>
        <taxon>Magnoliopsida</taxon>
        <taxon>Liliopsida</taxon>
        <taxon>Poales</taxon>
        <taxon>Poaceae</taxon>
        <taxon>PACMAD clade</taxon>
        <taxon>Chloridoideae</taxon>
        <taxon>Cynodonteae</taxon>
        <taxon>Eleusininae</taxon>
        <taxon>Eleusine</taxon>
    </lineage>
</organism>
<evidence type="ECO:0000259" key="6">
    <source>
        <dbReference type="PROSITE" id="PS50202"/>
    </source>
</evidence>